<feature type="region of interest" description="Disordered" evidence="9">
    <location>
        <begin position="523"/>
        <end position="574"/>
    </location>
</feature>
<feature type="compositionally biased region" description="Acidic residues" evidence="9">
    <location>
        <begin position="115"/>
        <end position="139"/>
    </location>
</feature>
<dbReference type="EMBL" id="KB468113">
    <property type="protein sequence ID" value="PCH40791.1"/>
    <property type="molecule type" value="Genomic_DNA"/>
</dbReference>
<comment type="catalytic activity">
    <reaction evidence="8">
        <text>L-seryl-[protein] + ATP = O-phospho-L-seryl-[protein] + ADP + H(+)</text>
        <dbReference type="Rhea" id="RHEA:17989"/>
        <dbReference type="Rhea" id="RHEA-COMP:9863"/>
        <dbReference type="Rhea" id="RHEA-COMP:11604"/>
        <dbReference type="ChEBI" id="CHEBI:15378"/>
        <dbReference type="ChEBI" id="CHEBI:29999"/>
        <dbReference type="ChEBI" id="CHEBI:30616"/>
        <dbReference type="ChEBI" id="CHEBI:83421"/>
        <dbReference type="ChEBI" id="CHEBI:456216"/>
        <dbReference type="EC" id="2.7.11.1"/>
    </reaction>
</comment>
<feature type="region of interest" description="Disordered" evidence="9">
    <location>
        <begin position="113"/>
        <end position="168"/>
    </location>
</feature>
<dbReference type="Proteomes" id="UP000218811">
    <property type="component" value="Unassembled WGS sequence"/>
</dbReference>
<evidence type="ECO:0000256" key="9">
    <source>
        <dbReference type="SAM" id="MobiDB-lite"/>
    </source>
</evidence>
<reference evidence="11 12" key="1">
    <citation type="journal article" date="2012" name="Science">
        <title>The Paleozoic origin of enzymatic lignin decomposition reconstructed from 31 fungal genomes.</title>
        <authorList>
            <person name="Floudas D."/>
            <person name="Binder M."/>
            <person name="Riley R."/>
            <person name="Barry K."/>
            <person name="Blanchette R.A."/>
            <person name="Henrissat B."/>
            <person name="Martinez A.T."/>
            <person name="Otillar R."/>
            <person name="Spatafora J.W."/>
            <person name="Yadav J.S."/>
            <person name="Aerts A."/>
            <person name="Benoit I."/>
            <person name="Boyd A."/>
            <person name="Carlson A."/>
            <person name="Copeland A."/>
            <person name="Coutinho P.M."/>
            <person name="de Vries R.P."/>
            <person name="Ferreira P."/>
            <person name="Findley K."/>
            <person name="Foster B."/>
            <person name="Gaskell J."/>
            <person name="Glotzer D."/>
            <person name="Gorecki P."/>
            <person name="Heitman J."/>
            <person name="Hesse C."/>
            <person name="Hori C."/>
            <person name="Igarashi K."/>
            <person name="Jurgens J.A."/>
            <person name="Kallen N."/>
            <person name="Kersten P."/>
            <person name="Kohler A."/>
            <person name="Kuees U."/>
            <person name="Kumar T.K.A."/>
            <person name="Kuo A."/>
            <person name="LaButti K."/>
            <person name="Larrondo L.F."/>
            <person name="Lindquist E."/>
            <person name="Ling A."/>
            <person name="Lombard V."/>
            <person name="Lucas S."/>
            <person name="Lundell T."/>
            <person name="Martin R."/>
            <person name="McLaughlin D.J."/>
            <person name="Morgenstern I."/>
            <person name="Morin E."/>
            <person name="Murat C."/>
            <person name="Nagy L.G."/>
            <person name="Nolan M."/>
            <person name="Ohm R.A."/>
            <person name="Patyshakuliyeva A."/>
            <person name="Rokas A."/>
            <person name="Ruiz-Duenas F.J."/>
            <person name="Sabat G."/>
            <person name="Salamov A."/>
            <person name="Samejima M."/>
            <person name="Schmutz J."/>
            <person name="Slot J.C."/>
            <person name="St John F."/>
            <person name="Stenlid J."/>
            <person name="Sun H."/>
            <person name="Sun S."/>
            <person name="Syed K."/>
            <person name="Tsang A."/>
            <person name="Wiebenga A."/>
            <person name="Young D."/>
            <person name="Pisabarro A."/>
            <person name="Eastwood D.C."/>
            <person name="Martin F."/>
            <person name="Cullen D."/>
            <person name="Grigoriev I.V."/>
            <person name="Hibbett D.S."/>
        </authorList>
    </citation>
    <scope>NUCLEOTIDE SEQUENCE [LARGE SCALE GENOMIC DNA]</scope>
    <source>
        <strain evidence="11 12">MD-104</strain>
    </source>
</reference>
<feature type="region of interest" description="Disordered" evidence="9">
    <location>
        <begin position="37"/>
        <end position="56"/>
    </location>
</feature>
<dbReference type="OrthoDB" id="10020333at2759"/>
<name>A0A2H3JFV6_WOLCO</name>
<feature type="compositionally biased region" description="Basic and acidic residues" evidence="9">
    <location>
        <begin position="140"/>
        <end position="166"/>
    </location>
</feature>
<dbReference type="AlphaFoldDB" id="A0A2H3JFV6"/>
<dbReference type="GO" id="GO:0004674">
    <property type="term" value="F:protein serine/threonine kinase activity"/>
    <property type="evidence" value="ECO:0007669"/>
    <property type="project" value="UniProtKB-KW"/>
</dbReference>
<dbReference type="EC" id="2.7.11.1" evidence="1"/>
<evidence type="ECO:0000256" key="8">
    <source>
        <dbReference type="ARBA" id="ARBA00048679"/>
    </source>
</evidence>
<dbReference type="GO" id="GO:0005956">
    <property type="term" value="C:protein kinase CK2 complex"/>
    <property type="evidence" value="ECO:0007669"/>
    <property type="project" value="TreeGrafter"/>
</dbReference>
<keyword evidence="5 11" id="KW-0418">Kinase</keyword>
<dbReference type="InterPro" id="IPR008271">
    <property type="entry name" value="Ser/Thr_kinase_AS"/>
</dbReference>
<feature type="compositionally biased region" description="Low complexity" evidence="9">
    <location>
        <begin position="549"/>
        <end position="567"/>
    </location>
</feature>
<dbReference type="InterPro" id="IPR000719">
    <property type="entry name" value="Prot_kinase_dom"/>
</dbReference>
<dbReference type="Gene3D" id="3.30.200.20">
    <property type="entry name" value="Phosphorylase Kinase, domain 1"/>
    <property type="match status" value="1"/>
</dbReference>
<dbReference type="GO" id="GO:0005634">
    <property type="term" value="C:nucleus"/>
    <property type="evidence" value="ECO:0007669"/>
    <property type="project" value="TreeGrafter"/>
</dbReference>
<dbReference type="SUPFAM" id="SSF56112">
    <property type="entry name" value="Protein kinase-like (PK-like)"/>
    <property type="match status" value="1"/>
</dbReference>
<dbReference type="PROSITE" id="PS50011">
    <property type="entry name" value="PROTEIN_KINASE_DOM"/>
    <property type="match status" value="1"/>
</dbReference>
<keyword evidence="4" id="KW-0547">Nucleotide-binding</keyword>
<evidence type="ECO:0000256" key="1">
    <source>
        <dbReference type="ARBA" id="ARBA00012513"/>
    </source>
</evidence>
<evidence type="ECO:0000313" key="11">
    <source>
        <dbReference type="EMBL" id="PCH40791.1"/>
    </source>
</evidence>
<gene>
    <name evidence="11" type="ORF">WOLCODRAFT_131534</name>
</gene>
<evidence type="ECO:0000256" key="2">
    <source>
        <dbReference type="ARBA" id="ARBA00022527"/>
    </source>
</evidence>
<feature type="compositionally biased region" description="Basic and acidic residues" evidence="9">
    <location>
        <begin position="523"/>
        <end position="535"/>
    </location>
</feature>
<comment type="catalytic activity">
    <reaction evidence="7">
        <text>L-threonyl-[protein] + ATP = O-phospho-L-threonyl-[protein] + ADP + H(+)</text>
        <dbReference type="Rhea" id="RHEA:46608"/>
        <dbReference type="Rhea" id="RHEA-COMP:11060"/>
        <dbReference type="Rhea" id="RHEA-COMP:11605"/>
        <dbReference type="ChEBI" id="CHEBI:15378"/>
        <dbReference type="ChEBI" id="CHEBI:30013"/>
        <dbReference type="ChEBI" id="CHEBI:30616"/>
        <dbReference type="ChEBI" id="CHEBI:61977"/>
        <dbReference type="ChEBI" id="CHEBI:456216"/>
        <dbReference type="EC" id="2.7.11.1"/>
    </reaction>
</comment>
<keyword evidence="3" id="KW-0808">Transferase</keyword>
<evidence type="ECO:0000256" key="6">
    <source>
        <dbReference type="ARBA" id="ARBA00022840"/>
    </source>
</evidence>
<dbReference type="InterPro" id="IPR045216">
    <property type="entry name" value="CK2_alpha"/>
</dbReference>
<dbReference type="InterPro" id="IPR011009">
    <property type="entry name" value="Kinase-like_dom_sf"/>
</dbReference>
<evidence type="ECO:0000256" key="3">
    <source>
        <dbReference type="ARBA" id="ARBA00022679"/>
    </source>
</evidence>
<dbReference type="PANTHER" id="PTHR24054:SF0">
    <property type="entry name" value="CASEIN KINASE II SUBUNIT ALPHA"/>
    <property type="match status" value="1"/>
</dbReference>
<dbReference type="CDD" id="cd14019">
    <property type="entry name" value="STKc_Cdc7"/>
    <property type="match status" value="1"/>
</dbReference>
<dbReference type="STRING" id="742152.A0A2H3JFV6"/>
<evidence type="ECO:0000256" key="4">
    <source>
        <dbReference type="ARBA" id="ARBA00022741"/>
    </source>
</evidence>
<dbReference type="Gene3D" id="1.10.510.10">
    <property type="entry name" value="Transferase(Phosphotransferase) domain 1"/>
    <property type="match status" value="1"/>
</dbReference>
<keyword evidence="2" id="KW-0723">Serine/threonine-protein kinase</keyword>
<protein>
    <recommendedName>
        <fullName evidence="1">non-specific serine/threonine protein kinase</fullName>
        <ecNumber evidence="1">2.7.11.1</ecNumber>
    </recommendedName>
</protein>
<proteinExistence type="predicted"/>
<evidence type="ECO:0000313" key="12">
    <source>
        <dbReference type="Proteomes" id="UP000218811"/>
    </source>
</evidence>
<organism evidence="11 12">
    <name type="scientific">Wolfiporia cocos (strain MD-104)</name>
    <name type="common">Brown rot fungus</name>
    <dbReference type="NCBI Taxonomy" id="742152"/>
    <lineage>
        <taxon>Eukaryota</taxon>
        <taxon>Fungi</taxon>
        <taxon>Dikarya</taxon>
        <taxon>Basidiomycota</taxon>
        <taxon>Agaricomycotina</taxon>
        <taxon>Agaricomycetes</taxon>
        <taxon>Polyporales</taxon>
        <taxon>Phaeolaceae</taxon>
        <taxon>Wolfiporia</taxon>
    </lineage>
</organism>
<feature type="domain" description="Protein kinase" evidence="10">
    <location>
        <begin position="189"/>
        <end position="613"/>
    </location>
</feature>
<dbReference type="Pfam" id="PF00069">
    <property type="entry name" value="Pkinase"/>
    <property type="match status" value="2"/>
</dbReference>
<dbReference type="PANTHER" id="PTHR24054">
    <property type="entry name" value="CASEIN KINASE II SUBUNIT ALPHA"/>
    <property type="match status" value="1"/>
</dbReference>
<dbReference type="GO" id="GO:0005524">
    <property type="term" value="F:ATP binding"/>
    <property type="evidence" value="ECO:0007669"/>
    <property type="project" value="UniProtKB-KW"/>
</dbReference>
<keyword evidence="12" id="KW-1185">Reference proteome</keyword>
<evidence type="ECO:0000256" key="7">
    <source>
        <dbReference type="ARBA" id="ARBA00047899"/>
    </source>
</evidence>
<accession>A0A2H3JFV6</accession>
<dbReference type="GO" id="GO:0051726">
    <property type="term" value="P:regulation of cell cycle"/>
    <property type="evidence" value="ECO:0007669"/>
    <property type="project" value="TreeGrafter"/>
</dbReference>
<evidence type="ECO:0000259" key="10">
    <source>
        <dbReference type="PROSITE" id="PS50011"/>
    </source>
</evidence>
<feature type="region of interest" description="Disordered" evidence="9">
    <location>
        <begin position="401"/>
        <end position="428"/>
    </location>
</feature>
<dbReference type="SMART" id="SM00220">
    <property type="entry name" value="S_TKc"/>
    <property type="match status" value="1"/>
</dbReference>
<sequence length="687" mass="78086">MVAATLLPQHSSNPLEVPSSDVHNKAYRRGVMRAQELERDENEACASSDDVPHGYRIPEMEQYRSPLAKLYPQSSLSAINSKPTAQTAVDVAVNGMHSDDEVFISAEDHIHYDRGEEEEDNDEGEDTDQDNTDLDDDDDRTYADGSDRDAHAETDEEHTIYLRPREEQEEIEQEIAELELAVPQLIPDYKIVDRLGAGTFSSVYKAIDLGYHSKWDNAPWHGSHPPNSSAYYQSVPRHKEEKVFVAIKRIYVTSGPERIRNEISIIEDCRGCRHTSQLITAFREQDQVVAIMPYHRNQDFREYYRFLPMEGIKAYFRCMFRALRDIHARAIIHRDVKPANFLFDPRTGIGTLCDFGLACRIERGLALGVCLHTAPSREHPHGRIRSRDEFDVDYIKRMQKEGRQKSAMPSEKVGYPEKDNRPVSKANRAGTRGFRAPEVLLKCGEQTGAIDVWSAGMILLFFLTGKFPLFHSSDDIEALMEIATIIGKKKMEKVATLHSRVFQSNIPSLTQEGMTWREFVEKQNPHLREPREYDPRMYPYSSQMNHNGPPTSSSPSSRFSPGRSLSPAASVTSPDATAYAADIKNALDLLELIMEPEATRRITPRTALTHPFLREPDAPSDDEFFPHPFGEGICGEWHFIDEETDDLCVRVFVPGEKEMVVRRLVSGEGIAIGSQPCEFHREEDGYR</sequence>
<evidence type="ECO:0000256" key="5">
    <source>
        <dbReference type="ARBA" id="ARBA00022777"/>
    </source>
</evidence>
<dbReference type="GO" id="GO:0005829">
    <property type="term" value="C:cytosol"/>
    <property type="evidence" value="ECO:0007669"/>
    <property type="project" value="TreeGrafter"/>
</dbReference>
<dbReference type="OMA" id="MPYHRNQ"/>
<keyword evidence="6" id="KW-0067">ATP-binding</keyword>
<dbReference type="PROSITE" id="PS00108">
    <property type="entry name" value="PROTEIN_KINASE_ST"/>
    <property type="match status" value="1"/>
</dbReference>
<feature type="region of interest" description="Disordered" evidence="9">
    <location>
        <begin position="1"/>
        <end position="28"/>
    </location>
</feature>